<protein>
    <recommendedName>
        <fullName evidence="6">C2H2-type domain-containing protein</fullName>
    </recommendedName>
</protein>
<evidence type="ECO:0000256" key="2">
    <source>
        <dbReference type="ARBA" id="ARBA00022737"/>
    </source>
</evidence>
<dbReference type="GO" id="GO:0000981">
    <property type="term" value="F:DNA-binding transcription factor activity, RNA polymerase II-specific"/>
    <property type="evidence" value="ECO:0007669"/>
    <property type="project" value="TreeGrafter"/>
</dbReference>
<proteinExistence type="predicted"/>
<dbReference type="SUPFAM" id="SSF57667">
    <property type="entry name" value="beta-beta-alpha zinc fingers"/>
    <property type="match status" value="2"/>
</dbReference>
<dbReference type="EMBL" id="BPLQ01003131">
    <property type="protein sequence ID" value="GIX98274.1"/>
    <property type="molecule type" value="Genomic_DNA"/>
</dbReference>
<dbReference type="Pfam" id="PF00096">
    <property type="entry name" value="zf-C2H2"/>
    <property type="match status" value="1"/>
</dbReference>
<dbReference type="GO" id="GO:0008270">
    <property type="term" value="F:zinc ion binding"/>
    <property type="evidence" value="ECO:0007669"/>
    <property type="project" value="UniProtKB-KW"/>
</dbReference>
<sequence>MVIIPCNPWSDSLDSSVSAQTFSISITPLGKMYQYVQPPILSQQPYSVNVGPYAVPFTVIIGPHGKMYQCKFCPYSAVRAAFVKNHQVKHTKEQPFDCSVCSGPLSIPFMQPYSVAITPNGKPLYHCKICSYSSTRPNHVMQPSGQTFDASPQPYSISVGTVAVHRSDLSQQPYNICMGLVGKEYYCKTCPYSTTKLGNMKLHQVKHTGERPYACNLCGKTFGYKSNLNSHRITVHYMKT</sequence>
<feature type="domain" description="C2H2-type" evidence="6">
    <location>
        <begin position="213"/>
        <end position="240"/>
    </location>
</feature>
<evidence type="ECO:0000256" key="1">
    <source>
        <dbReference type="ARBA" id="ARBA00022723"/>
    </source>
</evidence>
<evidence type="ECO:0000259" key="6">
    <source>
        <dbReference type="PROSITE" id="PS50157"/>
    </source>
</evidence>
<evidence type="ECO:0000256" key="3">
    <source>
        <dbReference type="ARBA" id="ARBA00022771"/>
    </source>
</evidence>
<keyword evidence="8" id="KW-1185">Reference proteome</keyword>
<keyword evidence="1" id="KW-0479">Metal-binding</keyword>
<keyword evidence="2" id="KW-0677">Repeat</keyword>
<feature type="domain" description="C2H2-type" evidence="6">
    <location>
        <begin position="185"/>
        <end position="212"/>
    </location>
</feature>
<dbReference type="GO" id="GO:0005634">
    <property type="term" value="C:nucleus"/>
    <property type="evidence" value="ECO:0007669"/>
    <property type="project" value="TreeGrafter"/>
</dbReference>
<keyword evidence="3 5" id="KW-0863">Zinc-finger</keyword>
<evidence type="ECO:0000256" key="5">
    <source>
        <dbReference type="PROSITE-ProRule" id="PRU00042"/>
    </source>
</evidence>
<keyword evidence="4" id="KW-0862">Zinc</keyword>
<dbReference type="InterPro" id="IPR036236">
    <property type="entry name" value="Znf_C2H2_sf"/>
</dbReference>
<evidence type="ECO:0000313" key="8">
    <source>
        <dbReference type="Proteomes" id="UP001054837"/>
    </source>
</evidence>
<accession>A0AAV4PMF2</accession>
<dbReference type="PANTHER" id="PTHR24408:SF58">
    <property type="entry name" value="TRANSCRIPTION FACTOR (TFIIIA), PUTATIVE (AFU_ORTHOLOGUE AFUA_1G05150)-RELATED"/>
    <property type="match status" value="1"/>
</dbReference>
<dbReference type="PROSITE" id="PS50157">
    <property type="entry name" value="ZINC_FINGER_C2H2_2"/>
    <property type="match status" value="3"/>
</dbReference>
<dbReference type="FunFam" id="3.30.160.60:FF:002349">
    <property type="entry name" value="Zinc finger and BTB domain-containing 40"/>
    <property type="match status" value="1"/>
</dbReference>
<evidence type="ECO:0000313" key="7">
    <source>
        <dbReference type="EMBL" id="GIX98274.1"/>
    </source>
</evidence>
<feature type="domain" description="C2H2-type" evidence="6">
    <location>
        <begin position="68"/>
        <end position="95"/>
    </location>
</feature>
<name>A0AAV4PMF2_9ARAC</name>
<dbReference type="PANTHER" id="PTHR24408">
    <property type="entry name" value="ZINC FINGER PROTEIN"/>
    <property type="match status" value="1"/>
</dbReference>
<evidence type="ECO:0000256" key="4">
    <source>
        <dbReference type="ARBA" id="ARBA00022833"/>
    </source>
</evidence>
<gene>
    <name evidence="7" type="ORF">CDAR_16951</name>
</gene>
<comment type="caution">
    <text evidence="7">The sequence shown here is derived from an EMBL/GenBank/DDBJ whole genome shotgun (WGS) entry which is preliminary data.</text>
</comment>
<dbReference type="GO" id="GO:0043565">
    <property type="term" value="F:sequence-specific DNA binding"/>
    <property type="evidence" value="ECO:0007669"/>
    <property type="project" value="TreeGrafter"/>
</dbReference>
<dbReference type="SMART" id="SM00355">
    <property type="entry name" value="ZnF_C2H2"/>
    <property type="match status" value="3"/>
</dbReference>
<reference evidence="7 8" key="1">
    <citation type="submission" date="2021-06" db="EMBL/GenBank/DDBJ databases">
        <title>Caerostris darwini draft genome.</title>
        <authorList>
            <person name="Kono N."/>
            <person name="Arakawa K."/>
        </authorList>
    </citation>
    <scope>NUCLEOTIDE SEQUENCE [LARGE SCALE GENOMIC DNA]</scope>
</reference>
<dbReference type="Gene3D" id="3.30.160.60">
    <property type="entry name" value="Classic Zinc Finger"/>
    <property type="match status" value="3"/>
</dbReference>
<dbReference type="InterPro" id="IPR013087">
    <property type="entry name" value="Znf_C2H2_type"/>
</dbReference>
<organism evidence="7 8">
    <name type="scientific">Caerostris darwini</name>
    <dbReference type="NCBI Taxonomy" id="1538125"/>
    <lineage>
        <taxon>Eukaryota</taxon>
        <taxon>Metazoa</taxon>
        <taxon>Ecdysozoa</taxon>
        <taxon>Arthropoda</taxon>
        <taxon>Chelicerata</taxon>
        <taxon>Arachnida</taxon>
        <taxon>Araneae</taxon>
        <taxon>Araneomorphae</taxon>
        <taxon>Entelegynae</taxon>
        <taxon>Araneoidea</taxon>
        <taxon>Araneidae</taxon>
        <taxon>Caerostris</taxon>
    </lineage>
</organism>
<dbReference type="Proteomes" id="UP001054837">
    <property type="component" value="Unassembled WGS sequence"/>
</dbReference>
<dbReference type="PROSITE" id="PS00028">
    <property type="entry name" value="ZINC_FINGER_C2H2_1"/>
    <property type="match status" value="1"/>
</dbReference>
<dbReference type="AlphaFoldDB" id="A0AAV4PMF2"/>